<name>A0A1F5T7T0_9BACT</name>
<comment type="caution">
    <text evidence="2">The sequence shown here is derived from an EMBL/GenBank/DDBJ whole genome shotgun (WGS) entry which is preliminary data.</text>
</comment>
<feature type="coiled-coil region" evidence="1">
    <location>
        <begin position="1"/>
        <end position="28"/>
    </location>
</feature>
<dbReference type="Proteomes" id="UP000178656">
    <property type="component" value="Unassembled WGS sequence"/>
</dbReference>
<sequence length="121" mass="13965">MSDALTKIKEMHNEIIEAQRKKKELGKVVKEAFEKSKEYHDLADQMNSLRARKKQIEAGIRGEYSSEYNDLDSLNADIKDTRMVLSDLIWNELMKNNAVEIVDEHDNKYIPNVVVTLKKAG</sequence>
<evidence type="ECO:0000313" key="2">
    <source>
        <dbReference type="EMBL" id="OGF34746.1"/>
    </source>
</evidence>
<proteinExistence type="predicted"/>
<protein>
    <submittedName>
        <fullName evidence="2">Uncharacterized protein</fullName>
    </submittedName>
</protein>
<accession>A0A1F5T7T0</accession>
<organism evidence="2 3">
    <name type="scientific">Candidatus Falkowbacteria bacterium RIFOXYC2_FULL_48_21</name>
    <dbReference type="NCBI Taxonomy" id="1798005"/>
    <lineage>
        <taxon>Bacteria</taxon>
        <taxon>Candidatus Falkowiibacteriota</taxon>
    </lineage>
</organism>
<gene>
    <name evidence="2" type="ORF">A2482_01490</name>
</gene>
<keyword evidence="1" id="KW-0175">Coiled coil</keyword>
<dbReference type="AlphaFoldDB" id="A0A1F5T7T0"/>
<evidence type="ECO:0000256" key="1">
    <source>
        <dbReference type="SAM" id="Coils"/>
    </source>
</evidence>
<reference evidence="2 3" key="1">
    <citation type="journal article" date="2016" name="Nat. Commun.">
        <title>Thousands of microbial genomes shed light on interconnected biogeochemical processes in an aquifer system.</title>
        <authorList>
            <person name="Anantharaman K."/>
            <person name="Brown C.T."/>
            <person name="Hug L.A."/>
            <person name="Sharon I."/>
            <person name="Castelle C.J."/>
            <person name="Probst A.J."/>
            <person name="Thomas B.C."/>
            <person name="Singh A."/>
            <person name="Wilkins M.J."/>
            <person name="Karaoz U."/>
            <person name="Brodie E.L."/>
            <person name="Williams K.H."/>
            <person name="Hubbard S.S."/>
            <person name="Banfield J.F."/>
        </authorList>
    </citation>
    <scope>NUCLEOTIDE SEQUENCE [LARGE SCALE GENOMIC DNA]</scope>
</reference>
<evidence type="ECO:0000313" key="3">
    <source>
        <dbReference type="Proteomes" id="UP000178656"/>
    </source>
</evidence>
<dbReference type="EMBL" id="MFGM01000068">
    <property type="protein sequence ID" value="OGF34746.1"/>
    <property type="molecule type" value="Genomic_DNA"/>
</dbReference>